<sequence>MKNSSNLSFEQVIEDNKAAIYRICKVYATTPVEPEDLFQEVTVHIWKAFSNFDGRAKISTWIYRIALNVCMRYKSRIDNSKSNMIRLDTIVFQIPAAIPDVSVQEKFNALYDCIRLLNEIDQSIAILILDELPYKEIANITGLSENHIAVKMKRMKKVLLNCINSKL</sequence>
<dbReference type="OrthoDB" id="9780326at2"/>
<evidence type="ECO:0000256" key="2">
    <source>
        <dbReference type="ARBA" id="ARBA00023015"/>
    </source>
</evidence>
<dbReference type="PANTHER" id="PTHR43133:SF45">
    <property type="entry name" value="RNA POLYMERASE ECF-TYPE SIGMA FACTOR"/>
    <property type="match status" value="1"/>
</dbReference>
<dbReference type="HOGENOM" id="CLU_047691_3_3_10"/>
<name>E4TUY3_MARTH</name>
<dbReference type="SUPFAM" id="SSF88659">
    <property type="entry name" value="Sigma3 and sigma4 domains of RNA polymerase sigma factors"/>
    <property type="match status" value="1"/>
</dbReference>
<dbReference type="NCBIfam" id="TIGR02937">
    <property type="entry name" value="sigma70-ECF"/>
    <property type="match status" value="1"/>
</dbReference>
<evidence type="ECO:0000256" key="1">
    <source>
        <dbReference type="ARBA" id="ARBA00010641"/>
    </source>
</evidence>
<protein>
    <submittedName>
        <fullName evidence="6">RNA polymerase, sigma-24 subunit, ECF subfamily</fullName>
    </submittedName>
</protein>
<dbReference type="InterPro" id="IPR036388">
    <property type="entry name" value="WH-like_DNA-bd_sf"/>
</dbReference>
<evidence type="ECO:0000256" key="4">
    <source>
        <dbReference type="ARBA" id="ARBA00023163"/>
    </source>
</evidence>
<dbReference type="PANTHER" id="PTHR43133">
    <property type="entry name" value="RNA POLYMERASE ECF-TYPE SIGMA FACTO"/>
    <property type="match status" value="1"/>
</dbReference>
<dbReference type="STRING" id="643867.Ftrac_1093"/>
<evidence type="ECO:0000313" key="6">
    <source>
        <dbReference type="EMBL" id="ADR21088.1"/>
    </source>
</evidence>
<dbReference type="Pfam" id="PF04542">
    <property type="entry name" value="Sigma70_r2"/>
    <property type="match status" value="1"/>
</dbReference>
<dbReference type="EMBL" id="CP002349">
    <property type="protein sequence ID" value="ADR21088.1"/>
    <property type="molecule type" value="Genomic_DNA"/>
</dbReference>
<keyword evidence="4" id="KW-0804">Transcription</keyword>
<organism evidence="6 7">
    <name type="scientific">Marivirga tractuosa (strain ATCC 23168 / DSM 4126 / NBRC 15989 / NCIMB 1408 / VKM B-1430 / H-43)</name>
    <name type="common">Microscilla tractuosa</name>
    <name type="synonym">Flexibacter tractuosus</name>
    <dbReference type="NCBI Taxonomy" id="643867"/>
    <lineage>
        <taxon>Bacteria</taxon>
        <taxon>Pseudomonadati</taxon>
        <taxon>Bacteroidota</taxon>
        <taxon>Cytophagia</taxon>
        <taxon>Cytophagales</taxon>
        <taxon>Marivirgaceae</taxon>
        <taxon>Marivirga</taxon>
    </lineage>
</organism>
<proteinExistence type="inferred from homology"/>
<dbReference type="InterPro" id="IPR007627">
    <property type="entry name" value="RNA_pol_sigma70_r2"/>
</dbReference>
<dbReference type="GO" id="GO:0016987">
    <property type="term" value="F:sigma factor activity"/>
    <property type="evidence" value="ECO:0007669"/>
    <property type="project" value="UniProtKB-KW"/>
</dbReference>
<dbReference type="InterPro" id="IPR013325">
    <property type="entry name" value="RNA_pol_sigma_r2"/>
</dbReference>
<dbReference type="RefSeq" id="WP_013453239.1">
    <property type="nucleotide sequence ID" value="NC_014759.1"/>
</dbReference>
<feature type="domain" description="RNA polymerase sigma-70 region 2" evidence="5">
    <location>
        <begin position="13"/>
        <end position="76"/>
    </location>
</feature>
<comment type="similarity">
    <text evidence="1">Belongs to the sigma-70 factor family. ECF subfamily.</text>
</comment>
<gene>
    <name evidence="6" type="ordered locus">Ftrac_1093</name>
</gene>
<evidence type="ECO:0000313" key="7">
    <source>
        <dbReference type="Proteomes" id="UP000008720"/>
    </source>
</evidence>
<dbReference type="InterPro" id="IPR014284">
    <property type="entry name" value="RNA_pol_sigma-70_dom"/>
</dbReference>
<keyword evidence="3" id="KW-0731">Sigma factor</keyword>
<dbReference type="eggNOG" id="COG1595">
    <property type="taxonomic scope" value="Bacteria"/>
</dbReference>
<keyword evidence="2" id="KW-0805">Transcription regulation</keyword>
<dbReference type="InterPro" id="IPR013324">
    <property type="entry name" value="RNA_pol_sigma_r3/r4-like"/>
</dbReference>
<dbReference type="KEGG" id="mtt:Ftrac_1093"/>
<dbReference type="SUPFAM" id="SSF88946">
    <property type="entry name" value="Sigma2 domain of RNA polymerase sigma factors"/>
    <property type="match status" value="1"/>
</dbReference>
<dbReference type="GO" id="GO:0006352">
    <property type="term" value="P:DNA-templated transcription initiation"/>
    <property type="evidence" value="ECO:0007669"/>
    <property type="project" value="InterPro"/>
</dbReference>
<accession>E4TUY3</accession>
<dbReference type="Proteomes" id="UP000008720">
    <property type="component" value="Chromosome"/>
</dbReference>
<evidence type="ECO:0000256" key="3">
    <source>
        <dbReference type="ARBA" id="ARBA00023082"/>
    </source>
</evidence>
<dbReference type="Gene3D" id="1.10.1740.10">
    <property type="match status" value="1"/>
</dbReference>
<reference evidence="6 7" key="1">
    <citation type="journal article" date="2011" name="Stand. Genomic Sci.">
        <title>Complete genome sequence of Marivirga tractuosa type strain (H-43).</title>
        <authorList>
            <person name="Pagani I."/>
            <person name="Chertkov O."/>
            <person name="Lapidus A."/>
            <person name="Lucas S."/>
            <person name="Del Rio T.G."/>
            <person name="Tice H."/>
            <person name="Copeland A."/>
            <person name="Cheng J.F."/>
            <person name="Nolan M."/>
            <person name="Saunders E."/>
            <person name="Pitluck S."/>
            <person name="Held B."/>
            <person name="Goodwin L."/>
            <person name="Liolios K."/>
            <person name="Ovchinikova G."/>
            <person name="Ivanova N."/>
            <person name="Mavromatis K."/>
            <person name="Pati A."/>
            <person name="Chen A."/>
            <person name="Palaniappan K."/>
            <person name="Land M."/>
            <person name="Hauser L."/>
            <person name="Jeffries C.D."/>
            <person name="Detter J.C."/>
            <person name="Han C."/>
            <person name="Tapia R."/>
            <person name="Ngatchou-Djao O.D."/>
            <person name="Rohde M."/>
            <person name="Goker M."/>
            <person name="Spring S."/>
            <person name="Sikorski J."/>
            <person name="Woyke T."/>
            <person name="Bristow J."/>
            <person name="Eisen J.A."/>
            <person name="Markowitz V."/>
            <person name="Hugenholtz P."/>
            <person name="Klenk H.P."/>
            <person name="Kyrpides N.C."/>
        </authorList>
    </citation>
    <scope>NUCLEOTIDE SEQUENCE [LARGE SCALE GENOMIC DNA]</scope>
    <source>
        <strain evidence="7">ATCC 23168 / DSM 4126 / NBRC 15989 / NCIMB 1408 / VKM B-1430 / H-43</strain>
    </source>
</reference>
<dbReference type="AlphaFoldDB" id="E4TUY3"/>
<keyword evidence="7" id="KW-1185">Reference proteome</keyword>
<dbReference type="Gene3D" id="1.10.10.10">
    <property type="entry name" value="Winged helix-like DNA-binding domain superfamily/Winged helix DNA-binding domain"/>
    <property type="match status" value="1"/>
</dbReference>
<dbReference type="InterPro" id="IPR039425">
    <property type="entry name" value="RNA_pol_sigma-70-like"/>
</dbReference>
<evidence type="ECO:0000259" key="5">
    <source>
        <dbReference type="Pfam" id="PF04542"/>
    </source>
</evidence>